<name>A0A1M5RQ56_9FLAO</name>
<dbReference type="STRING" id="370979.SAMN05443663_106276"/>
<sequence>MRNLNLFFFKIFEIIYVKNHNIKNSRVLIFFLFLNSFQLTAQSEENSANNNFIPNITVAPPQVAAMAKVGEIPIDIATGRMNYNIPIFEIKEGNFSMPINLSYNYSGLILDEVPGYAGVGWTFNIGGSILHSINGLDDTHREYQKEWVYNYINKLPPYDDPVSPSGLTRITNYLANISNGVFDGEPDKYIVNAGNLNCSFYLDKDNNAIFLNNEKYKVSGYSHTGFTITDSQGVNYIFNIPLDVTKSSGLDSYDYISSFLLTEINFPTTTNKILFEYENDSKIYNDIQINETLVQFSTEYTIQNSEIIKNKTFSGTFTSKLKKITTNNYTIELQFNNNPTDLSIAVISNLTVKDNSKKTVRNYDFTYSPWVGKRTNLLNVKYNGVITNEMEYDMSIPYPVTVPEKDYAKKDLWGYYNAKGTPAKTGITTPQDNPEIKPDFDSTKIGALKKITYQTKGYSLIEYEPNNVYMERSEYNFPYDSDGTVTSYVNAGTMARDNLNIDEETFSIDVSSTVKLSYNFTNHTQYAPMMDRDGNEISIYQDSNLIFNKKLTWLWEQRWIPSSLIISDTKELYLRTPGTYRIKAFSVMGASAGLTITLKKTDKYFNQTVGGIRVKQIKNCDFNGECITTVYNYSQEGKSTGILLQSPQFYSGYHIQDNDCTPKVYVRRDFYNYTSIYPLSNFRGSPVLYKRVEKTDFGKDKDKLVSNGKTIFNYSGNSRIANSIYDLESQYETGLLTLKEIKNNQNNKIKSENNNYKVSPIPNNTKFLYFLNCKIVRERRVNISGPGGISGSGCAPIYPRPLIDFQIFPYKYQPKNYVLRDEKHTNYYKDSLTQTIVYDYNLEGQINSRKNVNSNQETFETKYFYPQDPEMVSEPFAKDLKAANIIGTPLVTQNFKNLVKLSEQKTSYEKNVSTNNLLLPKYIYANKGTGNINISTDKKIIFDQYDDKGNILQYTPENGSPISIIWGYGQTQPIAKIENALYSDLSGYVSNLQTKSDITAGTEIEREANLIAALNALRTALPNAMVTTYTYKPLIGVSTITDPKGFITTYTYDSFGRLETVKDNLGNILSEN</sequence>
<dbReference type="AlphaFoldDB" id="A0A1M5RQ56"/>
<dbReference type="InterPro" id="IPR006530">
    <property type="entry name" value="YD"/>
</dbReference>
<proteinExistence type="predicted"/>
<dbReference type="InterPro" id="IPR031325">
    <property type="entry name" value="RHS_repeat"/>
</dbReference>
<protein>
    <submittedName>
        <fullName evidence="1">YD repeat-containing protein</fullName>
    </submittedName>
</protein>
<keyword evidence="2" id="KW-1185">Reference proteome</keyword>
<dbReference type="NCBIfam" id="TIGR01643">
    <property type="entry name" value="YD_repeat_2x"/>
    <property type="match status" value="1"/>
</dbReference>
<feature type="non-terminal residue" evidence="1">
    <location>
        <position position="1072"/>
    </location>
</feature>
<reference evidence="2" key="1">
    <citation type="submission" date="2016-11" db="EMBL/GenBank/DDBJ databases">
        <authorList>
            <person name="Varghese N."/>
            <person name="Submissions S."/>
        </authorList>
    </citation>
    <scope>NUCLEOTIDE SEQUENCE [LARGE SCALE GENOMIC DNA]</scope>
    <source>
        <strain evidence="2">DSM 17963</strain>
    </source>
</reference>
<dbReference type="Pfam" id="PF05593">
    <property type="entry name" value="RHS_repeat"/>
    <property type="match status" value="1"/>
</dbReference>
<dbReference type="Proteomes" id="UP000184071">
    <property type="component" value="Unassembled WGS sequence"/>
</dbReference>
<evidence type="ECO:0000313" key="2">
    <source>
        <dbReference type="Proteomes" id="UP000184071"/>
    </source>
</evidence>
<evidence type="ECO:0000313" key="1">
    <source>
        <dbReference type="EMBL" id="SHH28349.1"/>
    </source>
</evidence>
<gene>
    <name evidence="1" type="ORF">SAMN05443663_106276</name>
</gene>
<accession>A0A1M5RQ56</accession>
<organism evidence="1 2">
    <name type="scientific">Flavobacterium defluvii</name>
    <dbReference type="NCBI Taxonomy" id="370979"/>
    <lineage>
        <taxon>Bacteria</taxon>
        <taxon>Pseudomonadati</taxon>
        <taxon>Bacteroidota</taxon>
        <taxon>Flavobacteriia</taxon>
        <taxon>Flavobacteriales</taxon>
        <taxon>Flavobacteriaceae</taxon>
        <taxon>Flavobacterium</taxon>
    </lineage>
</organism>
<dbReference type="Gene3D" id="2.180.10.10">
    <property type="entry name" value="RHS repeat-associated core"/>
    <property type="match status" value="1"/>
</dbReference>
<dbReference type="EMBL" id="FQWC01000006">
    <property type="protein sequence ID" value="SHH28349.1"/>
    <property type="molecule type" value="Genomic_DNA"/>
</dbReference>